<proteinExistence type="predicted"/>
<name>A0A317Y5P3_MAIZE</name>
<dbReference type="Proteomes" id="UP000251960">
    <property type="component" value="Chromosome 1"/>
</dbReference>
<reference evidence="1" key="1">
    <citation type="journal article" date="2018" name="Nat. Genet.">
        <title>Extensive intraspecific gene order and gene structural variations between Mo17 and other maize genomes.</title>
        <authorList>
            <person name="Sun S."/>
            <person name="Zhou Y."/>
            <person name="Chen J."/>
            <person name="Shi J."/>
            <person name="Zhao H."/>
            <person name="Zhao H."/>
            <person name="Song W."/>
            <person name="Zhang M."/>
            <person name="Cui Y."/>
            <person name="Dong X."/>
            <person name="Liu H."/>
            <person name="Ma X."/>
            <person name="Jiao Y."/>
            <person name="Wang B."/>
            <person name="Wei X."/>
            <person name="Stein J.C."/>
            <person name="Glaubitz J.C."/>
            <person name="Lu F."/>
            <person name="Yu G."/>
            <person name="Liang C."/>
            <person name="Fengler K."/>
            <person name="Li B."/>
            <person name="Rafalski A."/>
            <person name="Schnable P.S."/>
            <person name="Ware D.H."/>
            <person name="Buckler E.S."/>
            <person name="Lai J."/>
        </authorList>
    </citation>
    <scope>NUCLEOTIDE SEQUENCE [LARGE SCALE GENOMIC DNA]</scope>
    <source>
        <tissue evidence="1">Seedling</tissue>
    </source>
</reference>
<organism evidence="1">
    <name type="scientific">Zea mays</name>
    <name type="common">Maize</name>
    <dbReference type="NCBI Taxonomy" id="4577"/>
    <lineage>
        <taxon>Eukaryota</taxon>
        <taxon>Viridiplantae</taxon>
        <taxon>Streptophyta</taxon>
        <taxon>Embryophyta</taxon>
        <taxon>Tracheophyta</taxon>
        <taxon>Spermatophyta</taxon>
        <taxon>Magnoliopsida</taxon>
        <taxon>Liliopsida</taxon>
        <taxon>Poales</taxon>
        <taxon>Poaceae</taxon>
        <taxon>PACMAD clade</taxon>
        <taxon>Panicoideae</taxon>
        <taxon>Andropogonodae</taxon>
        <taxon>Andropogoneae</taxon>
        <taxon>Tripsacinae</taxon>
        <taxon>Zea</taxon>
    </lineage>
</organism>
<protein>
    <submittedName>
        <fullName evidence="1">Uncharacterized protein</fullName>
    </submittedName>
</protein>
<evidence type="ECO:0000313" key="1">
    <source>
        <dbReference type="EMBL" id="PWZ53693.1"/>
    </source>
</evidence>
<gene>
    <name evidence="1" type="ORF">Zm00014a_040846</name>
</gene>
<dbReference type="EMBL" id="NCVQ01000001">
    <property type="protein sequence ID" value="PWZ53693.1"/>
    <property type="molecule type" value="Genomic_DNA"/>
</dbReference>
<accession>A0A317Y5P3</accession>
<comment type="caution">
    <text evidence="1">The sequence shown here is derived from an EMBL/GenBank/DDBJ whole genome shotgun (WGS) entry which is preliminary data.</text>
</comment>
<sequence>MEVSCAFQYLRNGLT</sequence>